<dbReference type="GO" id="GO:0030488">
    <property type="term" value="P:tRNA methylation"/>
    <property type="evidence" value="ECO:0007669"/>
    <property type="project" value="InterPro"/>
</dbReference>
<dbReference type="EnsemblMetazoa" id="AAEL013974-RA">
    <property type="protein sequence ID" value="AAEL013974-PA"/>
    <property type="gene ID" value="AAEL013974"/>
</dbReference>
<dbReference type="InterPro" id="IPR001537">
    <property type="entry name" value="SpoU_MeTrfase"/>
</dbReference>
<dbReference type="InterPro" id="IPR016024">
    <property type="entry name" value="ARM-type_fold"/>
</dbReference>
<dbReference type="SUPFAM" id="SSF48371">
    <property type="entry name" value="ARM repeat"/>
    <property type="match status" value="1"/>
</dbReference>
<keyword evidence="1" id="KW-0489">Methyltransferase</keyword>
<dbReference type="Pfam" id="PF00588">
    <property type="entry name" value="SpoU_methylase"/>
    <property type="match status" value="1"/>
</dbReference>
<evidence type="ECO:0000259" key="3">
    <source>
        <dbReference type="Pfam" id="PF00588"/>
    </source>
</evidence>
<evidence type="ECO:0000256" key="2">
    <source>
        <dbReference type="ARBA" id="ARBA00022679"/>
    </source>
</evidence>
<protein>
    <recommendedName>
        <fullName evidence="3">tRNA/rRNA methyltransferase SpoU type domain-containing protein</fullName>
    </recommendedName>
</protein>
<dbReference type="GO" id="GO:0016423">
    <property type="term" value="F:tRNA (guanine) methyltransferase activity"/>
    <property type="evidence" value="ECO:0007669"/>
    <property type="project" value="InterPro"/>
</dbReference>
<dbReference type="OrthoDB" id="241340at2759"/>
<dbReference type="Gene3D" id="3.40.1280.10">
    <property type="match status" value="1"/>
</dbReference>
<dbReference type="InParanoid" id="A0A1S4G0W8"/>
<dbReference type="InterPro" id="IPR045330">
    <property type="entry name" value="TRM3/TARBP1"/>
</dbReference>
<dbReference type="PANTHER" id="PTHR12029:SF11">
    <property type="entry name" value="METHYLTRANSFERASE TARBP1-RELATED"/>
    <property type="match status" value="1"/>
</dbReference>
<reference evidence="4 5" key="1">
    <citation type="submission" date="2017-06" db="EMBL/GenBank/DDBJ databases">
        <title>Aedes aegypti genome working group (AGWG) sequencing and assembly.</title>
        <authorList>
            <consortium name="Aedes aegypti Genome Working Group (AGWG)"/>
            <person name="Matthews B.J."/>
        </authorList>
    </citation>
    <scope>NUCLEOTIDE SEQUENCE [LARGE SCALE GENOMIC DNA]</scope>
    <source>
        <strain evidence="4 5">LVP_AGWG</strain>
    </source>
</reference>
<organism evidence="4 5">
    <name type="scientific">Aedes aegypti</name>
    <name type="common">Yellowfever mosquito</name>
    <name type="synonym">Culex aegypti</name>
    <dbReference type="NCBI Taxonomy" id="7159"/>
    <lineage>
        <taxon>Eukaryota</taxon>
        <taxon>Metazoa</taxon>
        <taxon>Ecdysozoa</taxon>
        <taxon>Arthropoda</taxon>
        <taxon>Hexapoda</taxon>
        <taxon>Insecta</taxon>
        <taxon>Pterygota</taxon>
        <taxon>Neoptera</taxon>
        <taxon>Endopterygota</taxon>
        <taxon>Diptera</taxon>
        <taxon>Nematocera</taxon>
        <taxon>Culicoidea</taxon>
        <taxon>Culicidae</taxon>
        <taxon>Culicinae</taxon>
        <taxon>Aedini</taxon>
        <taxon>Aedes</taxon>
        <taxon>Stegomyia</taxon>
    </lineage>
</organism>
<feature type="domain" description="tRNA/rRNA methyltransferase SpoU type" evidence="3">
    <location>
        <begin position="1233"/>
        <end position="1375"/>
    </location>
</feature>
<dbReference type="InterPro" id="IPR029026">
    <property type="entry name" value="tRNA_m1G_MTases_N"/>
</dbReference>
<keyword evidence="5" id="KW-1185">Reference proteome</keyword>
<name>A0A1S4G0W8_AEDAE</name>
<accession>A0A1S4G0W8</accession>
<keyword evidence="2" id="KW-0808">Transferase</keyword>
<reference evidence="4" key="2">
    <citation type="submission" date="2021-02" db="UniProtKB">
        <authorList>
            <consortium name="EnsemblMetazoa"/>
        </authorList>
    </citation>
    <scope>IDENTIFICATION</scope>
    <source>
        <strain evidence="4">LVP_AGWG</strain>
    </source>
</reference>
<proteinExistence type="predicted"/>
<gene>
    <name evidence="4" type="primary">5579040</name>
</gene>
<dbReference type="Proteomes" id="UP000008820">
    <property type="component" value="Chromosome 2"/>
</dbReference>
<evidence type="ECO:0000256" key="1">
    <source>
        <dbReference type="ARBA" id="ARBA00022603"/>
    </source>
</evidence>
<dbReference type="PANTHER" id="PTHR12029">
    <property type="entry name" value="RNA METHYLTRANSFERASE"/>
    <property type="match status" value="1"/>
</dbReference>
<dbReference type="InterPro" id="IPR029028">
    <property type="entry name" value="Alpha/beta_knot_MTases"/>
</dbReference>
<dbReference type="GO" id="GO:0003723">
    <property type="term" value="F:RNA binding"/>
    <property type="evidence" value="ECO:0007669"/>
    <property type="project" value="InterPro"/>
</dbReference>
<evidence type="ECO:0000313" key="4">
    <source>
        <dbReference type="EnsemblMetazoa" id="AAEL013974-PA"/>
    </source>
</evidence>
<dbReference type="InterPro" id="IPR044748">
    <property type="entry name" value="Trm3/TARBP1_C"/>
</dbReference>
<evidence type="ECO:0000313" key="5">
    <source>
        <dbReference type="Proteomes" id="UP000008820"/>
    </source>
</evidence>
<dbReference type="SUPFAM" id="SSF75217">
    <property type="entry name" value="alpha/beta knot"/>
    <property type="match status" value="1"/>
</dbReference>
<dbReference type="CDD" id="cd18091">
    <property type="entry name" value="SpoU-like_TRM3-like"/>
    <property type="match status" value="1"/>
</dbReference>
<dbReference type="VEuPathDB" id="VectorBase:AAEL013974"/>
<sequence length="1386" mass="159322">MMSELCPRTDLIRSLVSRDVSIYEQFLLFARNDPQFMGNVSRLQRPALEATVYVLILKLKQGVGTDQNRIIGLSEVLGLIEQNHLYLQKDEECLGLLLHILGLALTLDEEDAADGCRKIELFIDKLQKEFFELPVFYEVLRTLLIVALEREQLQAVFQNLKVCDLVKNLHSESHQIRMKSLACLQLLMNFRREVVDEWHRAIQQGDRKLTREHSSFMLCHLVETVVQMKDTESILIIVQSTGTWKLIKSNCESEDQLIRKEALSVIKNLLGYLKESFTGHVTNNLFEWEPPKAIKLTEAWQCFITIVETLNESQTHLVMPALPLLEKLNVIADDWSNSILILILRHENLSVSSWGIDYLLEKSKYDGRRQELELILLMALNRTAIFQDFTRVKRQLVDYYSNEDACSFLLKHIKDVSWGSVPFTCLLEVIDHLLETTNAVHCLEESLNSLVEQCQEVKNLNLRCLASLQLSELLMKITVRKEISTKISLDRIIFHLNVLSKITNRSMAELHDWTQMQSLVDGSSFELMLSKVTPSDENILRDVFVPFIKDERITSTERWLQQIFERDLLLAIRLLQYGILPFNEEELKSKLEALLENFGQDNETTLKAIEIYKEVAQNAHLLPLVEEANQKLIHILDNPLHRLSYQSPAIAVTVQLVHLFVLLDRVDMVDLFFANFTLEELIKTIQMRNSDKSLYGAVFATLSDIFLFYLRCKDGDVSIKNQIIEDYSKLIDIGDVHVLFNTLEIVSLIFTNQMKNLNDDSEFNALSLVVSRCYKEILIYRKSDHFMKLMNKFVATVLAPCSVEADLTEEGCQRWLKDVVTDYFLMFLEQATVIGGLANVLFKKLLLLPIETLLDWNAFGKLLLTGLLFGDGQKREQRIEDEACIASKYFDTLLHRPPTQLQSDARVRILCVLFLYRLTKTSHPDATLFLLKLERMLVEKFLQITKAKERYYADSQTHRHKLRIVQALCVVIKLTGTKPYSLLDIVLYETNQPNINYLIELILADSTIDTLTIINSLKNDKVKVSGVQSVFVILWLRCCKTNYLDAEYINFLLPWTMAQNFSTRLYAQITISKLLEKFYEKPTKPDQCPFSNIFSAINSYLKQGNVEKNLEKCMKDFRFNSIFDYDNLLTLENVFHNIPKVSGMASEDVVGTKSLRECFETLRLSEVNLGDALKFDYLTSERKENLFLNQGFGGADHIQKKIVPLKCLEPTLELLTNLPEKLRLKKKGNVEGLIVVASLVNRAPNLGGLARSSEIFAVKQYIVNSLKDLENKEFQALSMTAEKWLNVAELKSFQIVDYLLEMKSKGYSVVGAEQTTGSRPIQQIEFPKRSILVLGHEKEGLPAHIISHLDIIAEIPQFGVVRSLNVHVTGAIFMWEYAKQHHVVDL</sequence>
<dbReference type="FunCoup" id="A0A1S4G0W8">
    <property type="interactions" value="4"/>
</dbReference>